<evidence type="ECO:0000259" key="2">
    <source>
        <dbReference type="Pfam" id="PF15607"/>
    </source>
</evidence>
<proteinExistence type="predicted"/>
<dbReference type="EMBL" id="CP011117">
    <property type="protein sequence ID" value="AKA81852.1"/>
    <property type="molecule type" value="Genomic_DNA"/>
</dbReference>
<name>A0AAU8TUZ8_9PSED</name>
<protein>
    <recommendedName>
        <fullName evidence="2">Bacterial toxin 44 domain-containing protein</fullName>
    </recommendedName>
</protein>
<evidence type="ECO:0000313" key="3">
    <source>
        <dbReference type="EMBL" id="AKA81852.1"/>
    </source>
</evidence>
<dbReference type="Pfam" id="PF15607">
    <property type="entry name" value="Ntox44"/>
    <property type="match status" value="1"/>
</dbReference>
<dbReference type="Proteomes" id="UP000033099">
    <property type="component" value="Chromosome"/>
</dbReference>
<dbReference type="InterPro" id="IPR028946">
    <property type="entry name" value="Ntox44"/>
</dbReference>
<reference evidence="3 4" key="1">
    <citation type="journal article" date="2015" name="Genome Announc.">
        <title>Complete Genome Sequence of Biocontrol Strain Pseudomonas fluorescens LBUM223.</title>
        <authorList>
            <person name="Roquigny R."/>
            <person name="Arseneault T."/>
            <person name="Gadkar V.J."/>
            <person name="Novinscak A."/>
            <person name="Joly D.L."/>
            <person name="Filion M."/>
        </authorList>
    </citation>
    <scope>NUCLEOTIDE SEQUENCE [LARGE SCALE GENOMIC DNA]</scope>
    <source>
        <strain evidence="3 4">LBUM223</strain>
    </source>
</reference>
<accession>A0AAU8TUZ8</accession>
<feature type="domain" description="Bacterial toxin 44" evidence="2">
    <location>
        <begin position="273"/>
        <end position="339"/>
    </location>
</feature>
<sequence length="344" mass="37571">MTEKNIFVTSGRPFTPPSSGGGSGNYAGLPAEPSFTRPTAGVEFMYQSLTDQAEELLFDSSAATRKYYADEQKKIPERVSNKIADIESKVSSNTGKLVDKAQLRIYSITKIMVENSNNYVEKVNAAKAFDGADPTLGWRYSHGNYGPDFYQSVFVWKDSFRAAYDAKLLVEENDALYTHLIAANGMLATAQAAEAAAIAAQAESQAKLLRDAEEQARLGQYPAAPPGVSLDQNLQEALNQYKQNPGSPLVYTWFYLKVRNSGPWDYKQIARLHENFGNFNYGATGTAAGIPDVVLLRAAGAAQSVAGSSSADFGKWWSEEPYGDDPVDQVWIKAGIDYAKSKGY</sequence>
<dbReference type="RefSeq" id="WP_325051650.1">
    <property type="nucleotide sequence ID" value="NZ_CP011117.2"/>
</dbReference>
<dbReference type="AlphaFoldDB" id="A0AAU8TUZ8"/>
<feature type="region of interest" description="Disordered" evidence="1">
    <location>
        <begin position="1"/>
        <end position="34"/>
    </location>
</feature>
<dbReference type="KEGG" id="pfb:VO64_1306"/>
<evidence type="ECO:0000256" key="1">
    <source>
        <dbReference type="SAM" id="MobiDB-lite"/>
    </source>
</evidence>
<gene>
    <name evidence="3" type="ORF">VO64_1306</name>
</gene>
<evidence type="ECO:0000313" key="4">
    <source>
        <dbReference type="Proteomes" id="UP000033099"/>
    </source>
</evidence>
<organism evidence="3 4">
    <name type="scientific">Pseudomonas synxantha</name>
    <dbReference type="NCBI Taxonomy" id="47883"/>
    <lineage>
        <taxon>Bacteria</taxon>
        <taxon>Pseudomonadati</taxon>
        <taxon>Pseudomonadota</taxon>
        <taxon>Gammaproteobacteria</taxon>
        <taxon>Pseudomonadales</taxon>
        <taxon>Pseudomonadaceae</taxon>
        <taxon>Pseudomonas</taxon>
    </lineage>
</organism>